<dbReference type="SMART" id="SM00034">
    <property type="entry name" value="CLECT"/>
    <property type="match status" value="1"/>
</dbReference>
<dbReference type="InterPro" id="IPR052039">
    <property type="entry name" value="Caspase-related_regulators"/>
</dbReference>
<feature type="chain" id="PRO_5047114567" description="Caspase family p20 domain-containing protein" evidence="1">
    <location>
        <begin position="20"/>
        <end position="589"/>
    </location>
</feature>
<dbReference type="InterPro" id="IPR001309">
    <property type="entry name" value="Pept_C14_p20"/>
</dbReference>
<keyword evidence="1" id="KW-0732">Signal</keyword>
<dbReference type="InterPro" id="IPR001304">
    <property type="entry name" value="C-type_lectin-like"/>
</dbReference>
<feature type="signal peptide" evidence="1">
    <location>
        <begin position="1"/>
        <end position="19"/>
    </location>
</feature>
<evidence type="ECO:0000313" key="5">
    <source>
        <dbReference type="Proteomes" id="UP000305041"/>
    </source>
</evidence>
<dbReference type="InterPro" id="IPR002477">
    <property type="entry name" value="Peptidoglycan-bd-like"/>
</dbReference>
<sequence>MIAKFFLSVWLLLVSWSFAAAEKAERKVALVIGNAAYQNVPSLSNPSADATDIASALGRLGFDVSLGLDLDDAEMRRSLRDFSRATETADLSLIYFAGHGIEIDKTNFLIPVNAELHKEQDADFEAVSLDTIMSSLASSDGVKIVLVDACRDNPFADKLNAQRGSRSIGQGLVRVDPIGGVLPGGILIGYAAREGRVAFDGEGRNSPYAQALLEQIEEPGLEVSKLFRRVRDRVFELTAGDQEPFTYGSLPGADIFLSSATANHIVLAHEDTVLIEEFAAAEQVDALEVWNDFLKRFGDRVEHPLVRVALRRQAILLAQAQELEREQDRRVWLVPQSGRKTMPLELNLDERKLVQKSLGYLGFDTGGIDGNFGPKTRDAIFSARIAAGLPPGTQVDLLLLRALPDVTLVDGLRSETARTYQPDELPEYLEPRLRRALLGLEGFEVKFDYFEGHLYLAVLARGFGSWNYKNALSGRVGGHLATISNERENEFLLNLFKNDERFVSLDGSGYLHGPAFGLVQREGAPEPGGGWGWVTGEPFSYRKWARGRPNHGHFNHEFGSFFSESGNVNRMSSWNDTAGERPPFLVEIE</sequence>
<evidence type="ECO:0008006" key="6">
    <source>
        <dbReference type="Google" id="ProtNLM"/>
    </source>
</evidence>
<dbReference type="SUPFAM" id="SSF47090">
    <property type="entry name" value="PGBD-like"/>
    <property type="match status" value="1"/>
</dbReference>
<evidence type="ECO:0000259" key="2">
    <source>
        <dbReference type="PROSITE" id="PS50041"/>
    </source>
</evidence>
<dbReference type="InterPro" id="IPR016187">
    <property type="entry name" value="CTDL_fold"/>
</dbReference>
<dbReference type="Gene3D" id="3.10.100.10">
    <property type="entry name" value="Mannose-Binding Protein A, subunit A"/>
    <property type="match status" value="1"/>
</dbReference>
<organism evidence="4 5">
    <name type="scientific">Parasedimentitalea maritima</name>
    <dbReference type="NCBI Taxonomy" id="2578117"/>
    <lineage>
        <taxon>Bacteria</taxon>
        <taxon>Pseudomonadati</taxon>
        <taxon>Pseudomonadota</taxon>
        <taxon>Alphaproteobacteria</taxon>
        <taxon>Rhodobacterales</taxon>
        <taxon>Paracoccaceae</taxon>
        <taxon>Parasedimentitalea</taxon>
    </lineage>
</organism>
<evidence type="ECO:0000259" key="3">
    <source>
        <dbReference type="PROSITE" id="PS50208"/>
    </source>
</evidence>
<dbReference type="InterPro" id="IPR036365">
    <property type="entry name" value="PGBD-like_sf"/>
</dbReference>
<dbReference type="RefSeq" id="WP_138162217.1">
    <property type="nucleotide sequence ID" value="NZ_VAUA01000003.1"/>
</dbReference>
<reference evidence="4 5" key="1">
    <citation type="submission" date="2019-05" db="EMBL/GenBank/DDBJ databases">
        <title>Draft genome sequence of Pelagicola sp. DSW4-44.</title>
        <authorList>
            <person name="Oh J."/>
        </authorList>
    </citation>
    <scope>NUCLEOTIDE SEQUENCE [LARGE SCALE GENOMIC DNA]</scope>
    <source>
        <strain evidence="4 5">DSW4-44</strain>
    </source>
</reference>
<dbReference type="SUPFAM" id="SSF52129">
    <property type="entry name" value="Caspase-like"/>
    <property type="match status" value="1"/>
</dbReference>
<dbReference type="InterPro" id="IPR011600">
    <property type="entry name" value="Pept_C14_caspase"/>
</dbReference>
<accession>A0ABY2UWK4</accession>
<dbReference type="Proteomes" id="UP000305041">
    <property type="component" value="Unassembled WGS sequence"/>
</dbReference>
<dbReference type="EMBL" id="VAUA01000003">
    <property type="protein sequence ID" value="TLP66997.1"/>
    <property type="molecule type" value="Genomic_DNA"/>
</dbReference>
<dbReference type="PROSITE" id="PS50041">
    <property type="entry name" value="C_TYPE_LECTIN_2"/>
    <property type="match status" value="1"/>
</dbReference>
<feature type="domain" description="C-type lectin" evidence="2">
    <location>
        <begin position="450"/>
        <end position="576"/>
    </location>
</feature>
<dbReference type="Pfam" id="PF00656">
    <property type="entry name" value="Peptidase_C14"/>
    <property type="match status" value="1"/>
</dbReference>
<name>A0ABY2UWK4_9RHOB</name>
<gene>
    <name evidence="4" type="ORF">FEE96_06505</name>
</gene>
<dbReference type="PANTHER" id="PTHR22576">
    <property type="entry name" value="MUCOSA ASSOCIATED LYMPHOID TISSUE LYMPHOMA TRANSLOCATION PROTEIN 1/PARACASPASE"/>
    <property type="match status" value="1"/>
</dbReference>
<dbReference type="Gene3D" id="3.40.50.1460">
    <property type="match status" value="1"/>
</dbReference>
<dbReference type="InterPro" id="IPR029030">
    <property type="entry name" value="Caspase-like_dom_sf"/>
</dbReference>
<dbReference type="SUPFAM" id="SSF56436">
    <property type="entry name" value="C-type lectin-like"/>
    <property type="match status" value="1"/>
</dbReference>
<keyword evidence="5" id="KW-1185">Reference proteome</keyword>
<evidence type="ECO:0000256" key="1">
    <source>
        <dbReference type="SAM" id="SignalP"/>
    </source>
</evidence>
<dbReference type="PANTHER" id="PTHR22576:SF37">
    <property type="entry name" value="MUCOSA-ASSOCIATED LYMPHOID TISSUE LYMPHOMA TRANSLOCATION PROTEIN 1"/>
    <property type="match status" value="1"/>
</dbReference>
<dbReference type="PROSITE" id="PS50208">
    <property type="entry name" value="CASPASE_P20"/>
    <property type="match status" value="1"/>
</dbReference>
<dbReference type="Pfam" id="PF01471">
    <property type="entry name" value="PG_binding_1"/>
    <property type="match status" value="1"/>
</dbReference>
<protein>
    <recommendedName>
        <fullName evidence="6">Caspase family p20 domain-containing protein</fullName>
    </recommendedName>
</protein>
<proteinExistence type="predicted"/>
<evidence type="ECO:0000313" key="4">
    <source>
        <dbReference type="EMBL" id="TLP66997.1"/>
    </source>
</evidence>
<dbReference type="InterPro" id="IPR016186">
    <property type="entry name" value="C-type_lectin-like/link_sf"/>
</dbReference>
<comment type="caution">
    <text evidence="4">The sequence shown here is derived from an EMBL/GenBank/DDBJ whole genome shotgun (WGS) entry which is preliminary data.</text>
</comment>
<feature type="domain" description="Caspase family p20" evidence="3">
    <location>
        <begin position="25"/>
        <end position="154"/>
    </location>
</feature>